<evidence type="ECO:0000313" key="2">
    <source>
        <dbReference type="EMBL" id="GBF82407.1"/>
    </source>
</evidence>
<sequence>MTTTSILTLSLADFLNKSQIDESPAWEYINGKMLQKPMPQTHHSRLQLKLATTIELVAEPNQIALAFPELRCTFGGRSIVPDIAVILWEKIPFNEVEEPENSSFFSAPDWTIEILSPKQNSTKVIDNILYCLQHGSKLGWLIDPDERSILVFQPNQTPTIYRSDLLETETEQKTLPILDKINLDLTADKIFSWLKIKH</sequence>
<evidence type="ECO:0000313" key="3">
    <source>
        <dbReference type="Proteomes" id="UP000287247"/>
    </source>
</evidence>
<dbReference type="PANTHER" id="PTHR34107">
    <property type="entry name" value="SLL0198 PROTEIN-RELATED"/>
    <property type="match status" value="1"/>
</dbReference>
<dbReference type="PANTHER" id="PTHR34107:SF5">
    <property type="entry name" value="SLL1355 PROTEIN"/>
    <property type="match status" value="1"/>
</dbReference>
<keyword evidence="3" id="KW-1185">Reference proteome</keyword>
<accession>A0A401IMC8</accession>
<reference evidence="3" key="1">
    <citation type="submission" date="2017-05" db="EMBL/GenBank/DDBJ databases">
        <title>Physiological properties and genetic analysis related to exopolysaccharide production of fresh-water unicellular cyanobacterium Aphanothece sacrum, Suizenji Nori, that has been cultured as a food source in Japan.</title>
        <authorList>
            <person name="Kanesaki Y."/>
            <person name="Yoshikawa S."/>
            <person name="Ohki K."/>
        </authorList>
    </citation>
    <scope>NUCLEOTIDE SEQUENCE [LARGE SCALE GENOMIC DNA]</scope>
    <source>
        <strain evidence="3">FPU1</strain>
    </source>
</reference>
<dbReference type="InterPro" id="IPR012296">
    <property type="entry name" value="Nuclease_put_TT1808"/>
</dbReference>
<name>A0A401IMC8_APHSA</name>
<dbReference type="CDD" id="cd06260">
    <property type="entry name" value="DUF820-like"/>
    <property type="match status" value="1"/>
</dbReference>
<dbReference type="InterPro" id="IPR008538">
    <property type="entry name" value="Uma2"/>
</dbReference>
<proteinExistence type="predicted"/>
<gene>
    <name evidence="2" type="ORF">AsFPU1_3836</name>
</gene>
<organism evidence="2 3">
    <name type="scientific">Aphanothece sacrum FPU1</name>
    <dbReference type="NCBI Taxonomy" id="1920663"/>
    <lineage>
        <taxon>Bacteria</taxon>
        <taxon>Bacillati</taxon>
        <taxon>Cyanobacteriota</taxon>
        <taxon>Cyanophyceae</taxon>
        <taxon>Oscillatoriophycideae</taxon>
        <taxon>Chroococcales</taxon>
        <taxon>Aphanothecaceae</taxon>
        <taxon>Aphanothece</taxon>
    </lineage>
</organism>
<feature type="domain" description="Putative restriction endonuclease" evidence="1">
    <location>
        <begin position="20"/>
        <end position="181"/>
    </location>
</feature>
<protein>
    <recommendedName>
        <fullName evidence="1">Putative restriction endonuclease domain-containing protein</fullName>
    </recommendedName>
</protein>
<dbReference type="SUPFAM" id="SSF52980">
    <property type="entry name" value="Restriction endonuclease-like"/>
    <property type="match status" value="1"/>
</dbReference>
<dbReference type="Pfam" id="PF05685">
    <property type="entry name" value="Uma2"/>
    <property type="match status" value="1"/>
</dbReference>
<dbReference type="Gene3D" id="3.90.1570.10">
    <property type="entry name" value="tt1808, chain A"/>
    <property type="match status" value="1"/>
</dbReference>
<dbReference type="Proteomes" id="UP000287247">
    <property type="component" value="Unassembled WGS sequence"/>
</dbReference>
<dbReference type="RefSeq" id="WP_124973171.1">
    <property type="nucleotide sequence ID" value="NZ_BDQK01000016.1"/>
</dbReference>
<dbReference type="AlphaFoldDB" id="A0A401IMC8"/>
<dbReference type="InterPro" id="IPR011335">
    <property type="entry name" value="Restrct_endonuc-II-like"/>
</dbReference>
<evidence type="ECO:0000259" key="1">
    <source>
        <dbReference type="Pfam" id="PF05685"/>
    </source>
</evidence>
<dbReference type="EMBL" id="BDQK01000016">
    <property type="protein sequence ID" value="GBF82407.1"/>
    <property type="molecule type" value="Genomic_DNA"/>
</dbReference>
<comment type="caution">
    <text evidence="2">The sequence shown here is derived from an EMBL/GenBank/DDBJ whole genome shotgun (WGS) entry which is preliminary data.</text>
</comment>
<dbReference type="OrthoDB" id="517930at2"/>